<dbReference type="SMART" id="SM00342">
    <property type="entry name" value="HTH_ARAC"/>
    <property type="match status" value="1"/>
</dbReference>
<dbReference type="Proteomes" id="UP000006329">
    <property type="component" value="Unassembled WGS sequence"/>
</dbReference>
<dbReference type="RefSeq" id="WP_004484680.1">
    <property type="nucleotide sequence ID" value="NZ_AHON02000034.1"/>
</dbReference>
<evidence type="ECO:0000256" key="4">
    <source>
        <dbReference type="SAM" id="Phobius"/>
    </source>
</evidence>
<dbReference type="InterPro" id="IPR018060">
    <property type="entry name" value="HTH_AraC"/>
</dbReference>
<dbReference type="PANTHER" id="PTHR43280:SF29">
    <property type="entry name" value="ARAC-FAMILY TRANSCRIPTIONAL REGULATOR"/>
    <property type="match status" value="1"/>
</dbReference>
<feature type="transmembrane region" description="Helical" evidence="4">
    <location>
        <begin position="87"/>
        <end position="105"/>
    </location>
</feature>
<keyword evidence="7" id="KW-1185">Reference proteome</keyword>
<feature type="transmembrane region" description="Helical" evidence="4">
    <location>
        <begin position="53"/>
        <end position="75"/>
    </location>
</feature>
<keyword evidence="1" id="KW-0805">Transcription regulation</keyword>
<feature type="domain" description="HTH araC/xylS-type" evidence="5">
    <location>
        <begin position="221"/>
        <end position="324"/>
    </location>
</feature>
<feature type="transmembrane region" description="Helical" evidence="4">
    <location>
        <begin position="21"/>
        <end position="41"/>
    </location>
</feature>
<dbReference type="AlphaFoldDB" id="A0A0E2BGU4"/>
<feature type="transmembrane region" description="Helical" evidence="4">
    <location>
        <begin position="111"/>
        <end position="134"/>
    </location>
</feature>
<dbReference type="PRINTS" id="PR00032">
    <property type="entry name" value="HTHARAC"/>
</dbReference>
<dbReference type="EMBL" id="AHON02000034">
    <property type="protein sequence ID" value="EKO34171.1"/>
    <property type="molecule type" value="Genomic_DNA"/>
</dbReference>
<keyword evidence="4" id="KW-0812">Transmembrane</keyword>
<dbReference type="Gene3D" id="1.10.10.60">
    <property type="entry name" value="Homeodomain-like"/>
    <property type="match status" value="1"/>
</dbReference>
<feature type="transmembrane region" description="Helical" evidence="4">
    <location>
        <begin position="171"/>
        <end position="191"/>
    </location>
</feature>
<dbReference type="GO" id="GO:0003700">
    <property type="term" value="F:DNA-binding transcription factor activity"/>
    <property type="evidence" value="ECO:0007669"/>
    <property type="project" value="InterPro"/>
</dbReference>
<dbReference type="InterPro" id="IPR009057">
    <property type="entry name" value="Homeodomain-like_sf"/>
</dbReference>
<dbReference type="PROSITE" id="PS01124">
    <property type="entry name" value="HTH_ARAC_FAMILY_2"/>
    <property type="match status" value="1"/>
</dbReference>
<comment type="caution">
    <text evidence="6">The sequence shown here is derived from an EMBL/GenBank/DDBJ whole genome shotgun (WGS) entry which is preliminary data.</text>
</comment>
<evidence type="ECO:0000256" key="3">
    <source>
        <dbReference type="ARBA" id="ARBA00023163"/>
    </source>
</evidence>
<keyword evidence="4" id="KW-0472">Membrane</keyword>
<dbReference type="GO" id="GO:0043565">
    <property type="term" value="F:sequence-specific DNA binding"/>
    <property type="evidence" value="ECO:0007669"/>
    <property type="project" value="InterPro"/>
</dbReference>
<dbReference type="PROSITE" id="PS00041">
    <property type="entry name" value="HTH_ARAC_FAMILY_1"/>
    <property type="match status" value="1"/>
</dbReference>
<dbReference type="SUPFAM" id="SSF46689">
    <property type="entry name" value="Homeodomain-like"/>
    <property type="match status" value="1"/>
</dbReference>
<evidence type="ECO:0000256" key="1">
    <source>
        <dbReference type="ARBA" id="ARBA00023015"/>
    </source>
</evidence>
<evidence type="ECO:0000259" key="5">
    <source>
        <dbReference type="PROSITE" id="PS01124"/>
    </source>
</evidence>
<protein>
    <submittedName>
        <fullName evidence="6">DNA-binding helix-turn-helix protein</fullName>
    </submittedName>
</protein>
<organism evidence="6 7">
    <name type="scientific">Leptospira santarosai str. MOR084</name>
    <dbReference type="NCBI Taxonomy" id="1049984"/>
    <lineage>
        <taxon>Bacteria</taxon>
        <taxon>Pseudomonadati</taxon>
        <taxon>Spirochaetota</taxon>
        <taxon>Spirochaetia</taxon>
        <taxon>Leptospirales</taxon>
        <taxon>Leptospiraceae</taxon>
        <taxon>Leptospira</taxon>
    </lineage>
</organism>
<evidence type="ECO:0000313" key="7">
    <source>
        <dbReference type="Proteomes" id="UP000006329"/>
    </source>
</evidence>
<dbReference type="InterPro" id="IPR018062">
    <property type="entry name" value="HTH_AraC-typ_CS"/>
</dbReference>
<reference evidence="6" key="1">
    <citation type="submission" date="2012-10" db="EMBL/GenBank/DDBJ databases">
        <authorList>
            <person name="Harkins D.M."/>
            <person name="Durkin A.S."/>
            <person name="Brinkac L.M."/>
            <person name="Haft D.H."/>
            <person name="Selengut J.D."/>
            <person name="Sanka R."/>
            <person name="DePew J."/>
            <person name="Purushe J."/>
            <person name="Matthias M.A."/>
            <person name="Vinetz J.M."/>
            <person name="Sutton G.G."/>
            <person name="Nierman W.C."/>
            <person name="Fouts D.E."/>
        </authorList>
    </citation>
    <scope>NUCLEOTIDE SEQUENCE [LARGE SCALE GENOMIC DNA]</scope>
    <source>
        <strain evidence="6">MOR084</strain>
    </source>
</reference>
<evidence type="ECO:0000313" key="6">
    <source>
        <dbReference type="EMBL" id="EKO34171.1"/>
    </source>
</evidence>
<proteinExistence type="predicted"/>
<dbReference type="PANTHER" id="PTHR43280">
    <property type="entry name" value="ARAC-FAMILY TRANSCRIPTIONAL REGULATOR"/>
    <property type="match status" value="1"/>
</dbReference>
<sequence>MYEQQKTINPFFTLEKNEFPILEIIIISLHFILIDVSYGLWDLVISNLDKHYRLIFVSILFGIQLFPFLLLRPIIKSKLKIGSQFSISKNILIIAVSIPVFLVLFQDALSLALYGSICIFLLSLFLAVETFFLVKKHRLSFRFYWISLIPISMALICIGNVAFILKYNSDFNDYPFVSNGINLFIVSLLYFRRYNFRLFELSNSTGDNDLLKKSSLADIETKIDLFIKEKRYLDIKFNYMSEFSKYLEIPSYHASLYINKYRGRSYREFINQLRIEEVVLNLSNNFQSRNIIKIAFASGFSSYSAFIRSFKKNIGITPSQYIVQNNLKIDPDLRFIHEMKDED</sequence>
<name>A0A0E2BGU4_9LEPT</name>
<feature type="transmembrane region" description="Helical" evidence="4">
    <location>
        <begin position="143"/>
        <end position="165"/>
    </location>
</feature>
<keyword evidence="4" id="KW-1133">Transmembrane helix</keyword>
<gene>
    <name evidence="6" type="ORF">LEP1GSC179_2397</name>
</gene>
<dbReference type="InterPro" id="IPR020449">
    <property type="entry name" value="Tscrpt_reg_AraC-type_HTH"/>
</dbReference>
<keyword evidence="2 6" id="KW-0238">DNA-binding</keyword>
<keyword evidence="3" id="KW-0804">Transcription</keyword>
<dbReference type="Pfam" id="PF12833">
    <property type="entry name" value="HTH_18"/>
    <property type="match status" value="1"/>
</dbReference>
<evidence type="ECO:0000256" key="2">
    <source>
        <dbReference type="ARBA" id="ARBA00023125"/>
    </source>
</evidence>
<accession>A0A0E2BGU4</accession>